<evidence type="ECO:0000313" key="2">
    <source>
        <dbReference type="Proteomes" id="UP000516404"/>
    </source>
</evidence>
<gene>
    <name evidence="1" type="ORF">IDM49_02855</name>
</gene>
<dbReference type="AlphaFoldDB" id="A0A7H2BEY9"/>
<sequence>MAIADKNAYVLDEYAAIVEEIIREDADSRFAWSESAHGDHEYPELDKVGLTLERADHIQRFEAVKENMVREVRSELSTVQQAYQYLENFEMRLLREAELEAAS</sequence>
<dbReference type="GeneID" id="96623166"/>
<organism evidence="1 2">
    <name type="scientific">Rothia terrae</name>
    <dbReference type="NCBI Taxonomy" id="396015"/>
    <lineage>
        <taxon>Bacteria</taxon>
        <taxon>Bacillati</taxon>
        <taxon>Actinomycetota</taxon>
        <taxon>Actinomycetes</taxon>
        <taxon>Micrococcales</taxon>
        <taxon>Micrococcaceae</taxon>
        <taxon>Rothia</taxon>
    </lineage>
</organism>
<keyword evidence="2" id="KW-1185">Reference proteome</keyword>
<reference evidence="1 2" key="1">
    <citation type="submission" date="2020-09" db="EMBL/GenBank/DDBJ databases">
        <title>Investigation of environmental microbes.</title>
        <authorList>
            <person name="Ou Y."/>
            <person name="Kang Q."/>
        </authorList>
    </citation>
    <scope>NUCLEOTIDE SEQUENCE [LARGE SCALE GENOMIC DNA]</scope>
    <source>
        <strain evidence="1 2">KJZ-14</strain>
    </source>
</reference>
<accession>A0A7H2BEY9</accession>
<name>A0A7H2BEY9_9MICC</name>
<dbReference type="EMBL" id="CP061539">
    <property type="protein sequence ID" value="QNV38235.1"/>
    <property type="molecule type" value="Genomic_DNA"/>
</dbReference>
<dbReference type="KEGG" id="rter:IDM49_02855"/>
<evidence type="ECO:0000313" key="1">
    <source>
        <dbReference type="EMBL" id="QNV38235.1"/>
    </source>
</evidence>
<dbReference type="RefSeq" id="WP_190724966.1">
    <property type="nucleotide sequence ID" value="NZ_CP061539.1"/>
</dbReference>
<proteinExistence type="predicted"/>
<protein>
    <submittedName>
        <fullName evidence="1">Uncharacterized protein</fullName>
    </submittedName>
</protein>
<dbReference type="Proteomes" id="UP000516404">
    <property type="component" value="Chromosome"/>
</dbReference>